<dbReference type="Gramene" id="Psat04G0583100-T1">
    <property type="protein sequence ID" value="KAI5422540.1"/>
    <property type="gene ID" value="KIW84_045831"/>
</dbReference>
<protein>
    <recommendedName>
        <fullName evidence="5">Pentatricopeptide repeat-containing protein</fullName>
    </recommendedName>
</protein>
<dbReference type="FunFam" id="1.25.40.10:FF:001306">
    <property type="entry name" value="Pentatricopeptide repeat-containing protein At1g28690, mitochondrial"/>
    <property type="match status" value="1"/>
</dbReference>
<evidence type="ECO:0000313" key="3">
    <source>
        <dbReference type="EMBL" id="KAI5422540.1"/>
    </source>
</evidence>
<accession>A0A9D5AXQ5</accession>
<feature type="repeat" description="PPR" evidence="2">
    <location>
        <begin position="259"/>
        <end position="293"/>
    </location>
</feature>
<dbReference type="PROSITE" id="PS51375">
    <property type="entry name" value="PPR"/>
    <property type="match status" value="4"/>
</dbReference>
<feature type="non-terminal residue" evidence="3">
    <location>
        <position position="1"/>
    </location>
</feature>
<gene>
    <name evidence="3" type="ORF">KIW84_045831</name>
</gene>
<evidence type="ECO:0008006" key="5">
    <source>
        <dbReference type="Google" id="ProtNLM"/>
    </source>
</evidence>
<name>A0A9D5AXQ5_PEA</name>
<keyword evidence="4" id="KW-1185">Reference proteome</keyword>
<dbReference type="InterPro" id="IPR011990">
    <property type="entry name" value="TPR-like_helical_dom_sf"/>
</dbReference>
<dbReference type="PANTHER" id="PTHR47926:SF535">
    <property type="entry name" value="PENTACOTRIPEPTIDE-REPEAT REGION OF PRORP DOMAIN-CONTAINING PROTEIN"/>
    <property type="match status" value="1"/>
</dbReference>
<dbReference type="FunFam" id="1.25.40.10:FF:000090">
    <property type="entry name" value="Pentatricopeptide repeat-containing protein, chloroplastic"/>
    <property type="match status" value="1"/>
</dbReference>
<dbReference type="Pfam" id="PF01535">
    <property type="entry name" value="PPR"/>
    <property type="match status" value="6"/>
</dbReference>
<dbReference type="Proteomes" id="UP001058974">
    <property type="component" value="Chromosome 4"/>
</dbReference>
<dbReference type="InterPro" id="IPR002885">
    <property type="entry name" value="PPR_rpt"/>
</dbReference>
<dbReference type="GO" id="GO:0003723">
    <property type="term" value="F:RNA binding"/>
    <property type="evidence" value="ECO:0007669"/>
    <property type="project" value="InterPro"/>
</dbReference>
<evidence type="ECO:0000256" key="2">
    <source>
        <dbReference type="PROSITE-ProRule" id="PRU00708"/>
    </source>
</evidence>
<evidence type="ECO:0000256" key="1">
    <source>
        <dbReference type="ARBA" id="ARBA00022737"/>
    </source>
</evidence>
<feature type="repeat" description="PPR" evidence="2">
    <location>
        <begin position="321"/>
        <end position="356"/>
    </location>
</feature>
<dbReference type="InterPro" id="IPR046848">
    <property type="entry name" value="E_motif"/>
</dbReference>
<dbReference type="NCBIfam" id="TIGR00756">
    <property type="entry name" value="PPR"/>
    <property type="match status" value="4"/>
</dbReference>
<proteinExistence type="predicted"/>
<dbReference type="Pfam" id="PF13041">
    <property type="entry name" value="PPR_2"/>
    <property type="match status" value="1"/>
</dbReference>
<organism evidence="3 4">
    <name type="scientific">Pisum sativum</name>
    <name type="common">Garden pea</name>
    <name type="synonym">Lathyrus oleraceus</name>
    <dbReference type="NCBI Taxonomy" id="3888"/>
    <lineage>
        <taxon>Eukaryota</taxon>
        <taxon>Viridiplantae</taxon>
        <taxon>Streptophyta</taxon>
        <taxon>Embryophyta</taxon>
        <taxon>Tracheophyta</taxon>
        <taxon>Spermatophyta</taxon>
        <taxon>Magnoliopsida</taxon>
        <taxon>eudicotyledons</taxon>
        <taxon>Gunneridae</taxon>
        <taxon>Pentapetalae</taxon>
        <taxon>rosids</taxon>
        <taxon>fabids</taxon>
        <taxon>Fabales</taxon>
        <taxon>Fabaceae</taxon>
        <taxon>Papilionoideae</taxon>
        <taxon>50 kb inversion clade</taxon>
        <taxon>NPAAA clade</taxon>
        <taxon>Hologalegina</taxon>
        <taxon>IRL clade</taxon>
        <taxon>Fabeae</taxon>
        <taxon>Lathyrus</taxon>
    </lineage>
</organism>
<feature type="repeat" description="PPR" evidence="2">
    <location>
        <begin position="183"/>
        <end position="217"/>
    </location>
</feature>
<dbReference type="GO" id="GO:0009451">
    <property type="term" value="P:RNA modification"/>
    <property type="evidence" value="ECO:0007669"/>
    <property type="project" value="InterPro"/>
</dbReference>
<keyword evidence="1" id="KW-0677">Repeat</keyword>
<dbReference type="Gene3D" id="1.25.40.10">
    <property type="entry name" value="Tetratricopeptide repeat domain"/>
    <property type="match status" value="4"/>
</dbReference>
<dbReference type="EMBL" id="JAMSHJ010000004">
    <property type="protein sequence ID" value="KAI5422540.1"/>
    <property type="molecule type" value="Genomic_DNA"/>
</dbReference>
<comment type="caution">
    <text evidence="3">The sequence shown here is derived from an EMBL/GenBank/DDBJ whole genome shotgun (WGS) entry which is preliminary data.</text>
</comment>
<dbReference type="AlphaFoldDB" id="A0A9D5AXQ5"/>
<dbReference type="InterPro" id="IPR046960">
    <property type="entry name" value="PPR_At4g14850-like_plant"/>
</dbReference>
<dbReference type="Pfam" id="PF20431">
    <property type="entry name" value="E_motif"/>
    <property type="match status" value="1"/>
</dbReference>
<evidence type="ECO:0000313" key="4">
    <source>
        <dbReference type="Proteomes" id="UP001058974"/>
    </source>
</evidence>
<reference evidence="3 4" key="1">
    <citation type="journal article" date="2022" name="Nat. Genet.">
        <title>Improved pea reference genome and pan-genome highlight genomic features and evolutionary characteristics.</title>
        <authorList>
            <person name="Yang T."/>
            <person name="Liu R."/>
            <person name="Luo Y."/>
            <person name="Hu S."/>
            <person name="Wang D."/>
            <person name="Wang C."/>
            <person name="Pandey M.K."/>
            <person name="Ge S."/>
            <person name="Xu Q."/>
            <person name="Li N."/>
            <person name="Li G."/>
            <person name="Huang Y."/>
            <person name="Saxena R.K."/>
            <person name="Ji Y."/>
            <person name="Li M."/>
            <person name="Yan X."/>
            <person name="He Y."/>
            <person name="Liu Y."/>
            <person name="Wang X."/>
            <person name="Xiang C."/>
            <person name="Varshney R.K."/>
            <person name="Ding H."/>
            <person name="Gao S."/>
            <person name="Zong X."/>
        </authorList>
    </citation>
    <scope>NUCLEOTIDE SEQUENCE [LARGE SCALE GENOMIC DNA]</scope>
    <source>
        <strain evidence="3 4">cv. Zhongwan 6</strain>
    </source>
</reference>
<feature type="repeat" description="PPR" evidence="2">
    <location>
        <begin position="423"/>
        <end position="457"/>
    </location>
</feature>
<dbReference type="PANTHER" id="PTHR47926">
    <property type="entry name" value="PENTATRICOPEPTIDE REPEAT-CONTAINING PROTEIN"/>
    <property type="match status" value="1"/>
</dbReference>
<sequence length="609" mass="68495">HTSNKKITRMSMVVKKKKVCEKLTEVTFKLHTKHNSTNKRDLTRQVRQNRVSSYHLFPNNIKTLSPTYQCPYLRGGNVIEKKMNNGVCKLYQLCRRFHSSLISIHQPFPQNHDFIPPSTLLSNTLQHYINSQTPSHGQKLHSHILKTGFVPNTNISIKLLILYLKSNSLTYARQVFDDLQDRTLSAYNYMIGGYLKKGQVHESLELFHRLLVSGEKPDGFTLSMILKASTSTSGVDVAMVGDLGRIVHAQILKCDVEKDDVLCTALIDSYVKNGRVGYGRTVFDVMSEKNVISSTSLISGYMNKGSFSDAECIFQKTLDKDVVVFNAMIEGYSKTYECAMRSLEVYIDMQRFNFRPNLSTFASIIGACSVLAAFEIGQQVQTQLMKTPFFGDVKLGSALIDMYSKCGRVVEARIVFDHMHEKNVFSWTSMIDGYGKNGFPDEALDLFSKMQIEYCIAPNFVTFLSALSACAHAGLVDKGWEIFQSMENEYKLKPGMEHYACMVDLLGRAGRLNQAWEFVTRMPERPNSDVWAALLSSCRLHENIEMAKLAANELFKLNASGRPGAYVALSNTLADAGKWESVSELREVMKQRGISKDTASSWVGANIAC</sequence>